<evidence type="ECO:0000313" key="14">
    <source>
        <dbReference type="Proteomes" id="UP000316416"/>
    </source>
</evidence>
<evidence type="ECO:0000256" key="4">
    <source>
        <dbReference type="ARBA" id="ARBA00022481"/>
    </source>
</evidence>
<gene>
    <name evidence="13" type="ORF">FM038_006225</name>
</gene>
<dbReference type="PROSITE" id="PS00409">
    <property type="entry name" value="PROKAR_NTER_METHYL"/>
    <property type="match status" value="1"/>
</dbReference>
<keyword evidence="14" id="KW-1185">Reference proteome</keyword>
<keyword evidence="7 11" id="KW-1133">Transmembrane helix</keyword>
<dbReference type="Proteomes" id="UP000316416">
    <property type="component" value="Chromosome"/>
</dbReference>
<comment type="similarity">
    <text evidence="9">Belongs to the GSP H family.</text>
</comment>
<dbReference type="Pfam" id="PF12019">
    <property type="entry name" value="GspH"/>
    <property type="match status" value="1"/>
</dbReference>
<evidence type="ECO:0000313" key="13">
    <source>
        <dbReference type="EMBL" id="QPG57081.1"/>
    </source>
</evidence>
<protein>
    <recommendedName>
        <fullName evidence="2">Type II secretion system protein H</fullName>
    </recommendedName>
    <alternativeName>
        <fullName evidence="10">General secretion pathway protein H</fullName>
    </alternativeName>
</protein>
<keyword evidence="8 11" id="KW-0472">Membrane</keyword>
<dbReference type="InterPro" id="IPR012902">
    <property type="entry name" value="N_methyl_site"/>
</dbReference>
<dbReference type="RefSeq" id="WP_142872449.1">
    <property type="nucleotide sequence ID" value="NZ_CP045503.2"/>
</dbReference>
<dbReference type="NCBIfam" id="TIGR02532">
    <property type="entry name" value="IV_pilin_GFxxxE"/>
    <property type="match status" value="1"/>
</dbReference>
<evidence type="ECO:0000256" key="5">
    <source>
        <dbReference type="ARBA" id="ARBA00022519"/>
    </source>
</evidence>
<feature type="domain" description="General secretion pathway GspH" evidence="12">
    <location>
        <begin position="46"/>
        <end position="156"/>
    </location>
</feature>
<evidence type="ECO:0000256" key="8">
    <source>
        <dbReference type="ARBA" id="ARBA00023136"/>
    </source>
</evidence>
<keyword evidence="4" id="KW-0488">Methylation</keyword>
<evidence type="ECO:0000256" key="2">
    <source>
        <dbReference type="ARBA" id="ARBA00021549"/>
    </source>
</evidence>
<sequence length="169" mass="18743">METNKGFTLVELMTTLVISTTLISIAVPNFNSLYDHYRADSAIRIIQQTLQFARNSAISYGTRVTACPVFGNQCTSNWKLGITVFIDSGESNVIDANDEVLIKTSPFHQKDFISYNRRAVRFQADGLASGTNGTIKYCPSSVKNQYSRAVIVNQSGRVRFSKGKVIECI</sequence>
<evidence type="ECO:0000256" key="11">
    <source>
        <dbReference type="SAM" id="Phobius"/>
    </source>
</evidence>
<evidence type="ECO:0000256" key="6">
    <source>
        <dbReference type="ARBA" id="ARBA00022692"/>
    </source>
</evidence>
<proteinExistence type="inferred from homology"/>
<evidence type="ECO:0000256" key="10">
    <source>
        <dbReference type="ARBA" id="ARBA00030775"/>
    </source>
</evidence>
<evidence type="ECO:0000256" key="7">
    <source>
        <dbReference type="ARBA" id="ARBA00022989"/>
    </source>
</evidence>
<dbReference type="InterPro" id="IPR045584">
    <property type="entry name" value="Pilin-like"/>
</dbReference>
<evidence type="ECO:0000259" key="12">
    <source>
        <dbReference type="Pfam" id="PF12019"/>
    </source>
</evidence>
<dbReference type="Gene3D" id="3.55.40.10">
    <property type="entry name" value="minor pseudopilin epsh domain"/>
    <property type="match status" value="1"/>
</dbReference>
<keyword evidence="6 11" id="KW-0812">Transmembrane</keyword>
<keyword evidence="3" id="KW-1003">Cell membrane</keyword>
<name>A0ABX6V468_9GAMM</name>
<comment type="subcellular location">
    <subcellularLocation>
        <location evidence="1">Cell inner membrane</location>
        <topology evidence="1">Single-pass membrane protein</topology>
    </subcellularLocation>
</comment>
<dbReference type="EMBL" id="CP045503">
    <property type="protein sequence ID" value="QPG57081.1"/>
    <property type="molecule type" value="Genomic_DNA"/>
</dbReference>
<dbReference type="SUPFAM" id="SSF54523">
    <property type="entry name" value="Pili subunits"/>
    <property type="match status" value="1"/>
</dbReference>
<evidence type="ECO:0000256" key="3">
    <source>
        <dbReference type="ARBA" id="ARBA00022475"/>
    </source>
</evidence>
<evidence type="ECO:0000256" key="1">
    <source>
        <dbReference type="ARBA" id="ARBA00004377"/>
    </source>
</evidence>
<keyword evidence="5" id="KW-0997">Cell inner membrane</keyword>
<dbReference type="Pfam" id="PF07963">
    <property type="entry name" value="N_methyl"/>
    <property type="match status" value="1"/>
</dbReference>
<accession>A0ABX6V468</accession>
<organism evidence="13 14">
    <name type="scientific">Shewanella eurypsychrophilus</name>
    <dbReference type="NCBI Taxonomy" id="2593656"/>
    <lineage>
        <taxon>Bacteria</taxon>
        <taxon>Pseudomonadati</taxon>
        <taxon>Pseudomonadota</taxon>
        <taxon>Gammaproteobacteria</taxon>
        <taxon>Alteromonadales</taxon>
        <taxon>Shewanellaceae</taxon>
        <taxon>Shewanella</taxon>
    </lineage>
</organism>
<dbReference type="InterPro" id="IPR022346">
    <property type="entry name" value="T2SS_GspH"/>
</dbReference>
<feature type="transmembrane region" description="Helical" evidence="11">
    <location>
        <begin position="12"/>
        <end position="34"/>
    </location>
</feature>
<reference evidence="13" key="1">
    <citation type="submission" date="2021-07" db="EMBL/GenBank/DDBJ databases">
        <title>Shewanella sp. YLB-07 whole genome sequence.</title>
        <authorList>
            <person name="Yu L."/>
        </authorList>
    </citation>
    <scope>NUCLEOTIDE SEQUENCE</scope>
    <source>
        <strain evidence="13">YLB-08</strain>
    </source>
</reference>
<evidence type="ECO:0000256" key="9">
    <source>
        <dbReference type="ARBA" id="ARBA00025772"/>
    </source>
</evidence>